<organism evidence="2">
    <name type="scientific">Arion vulgaris</name>
    <dbReference type="NCBI Taxonomy" id="1028688"/>
    <lineage>
        <taxon>Eukaryota</taxon>
        <taxon>Metazoa</taxon>
        <taxon>Spiralia</taxon>
        <taxon>Lophotrochozoa</taxon>
        <taxon>Mollusca</taxon>
        <taxon>Gastropoda</taxon>
        <taxon>Heterobranchia</taxon>
        <taxon>Euthyneura</taxon>
        <taxon>Panpulmonata</taxon>
        <taxon>Eupulmonata</taxon>
        <taxon>Stylommatophora</taxon>
        <taxon>Helicina</taxon>
        <taxon>Arionoidea</taxon>
        <taxon>Arionidae</taxon>
        <taxon>Arion</taxon>
    </lineage>
</organism>
<proteinExistence type="predicted"/>
<gene>
    <name evidence="2" type="primary">ORF130869</name>
</gene>
<evidence type="ECO:0000313" key="2">
    <source>
        <dbReference type="EMBL" id="CEK82323.1"/>
    </source>
</evidence>
<evidence type="ECO:0000256" key="1">
    <source>
        <dbReference type="SAM" id="MobiDB-lite"/>
    </source>
</evidence>
<feature type="compositionally biased region" description="Polar residues" evidence="1">
    <location>
        <begin position="40"/>
        <end position="50"/>
    </location>
</feature>
<name>A0A0B7ANA1_9EUPU</name>
<dbReference type="AlphaFoldDB" id="A0A0B7ANA1"/>
<feature type="region of interest" description="Disordered" evidence="1">
    <location>
        <begin position="33"/>
        <end position="57"/>
    </location>
</feature>
<reference evidence="2" key="1">
    <citation type="submission" date="2014-12" db="EMBL/GenBank/DDBJ databases">
        <title>Insight into the proteome of Arion vulgaris.</title>
        <authorList>
            <person name="Aradska J."/>
            <person name="Bulat T."/>
            <person name="Smidak R."/>
            <person name="Sarate P."/>
            <person name="Gangsoo J."/>
            <person name="Sialana F."/>
            <person name="Bilban M."/>
            <person name="Lubec G."/>
        </authorList>
    </citation>
    <scope>NUCLEOTIDE SEQUENCE</scope>
    <source>
        <tissue evidence="2">Skin</tissue>
    </source>
</reference>
<dbReference type="EMBL" id="HACG01035458">
    <property type="protein sequence ID" value="CEK82323.1"/>
    <property type="molecule type" value="Transcribed_RNA"/>
</dbReference>
<sequence>MASWPTMLRINIEITQLFVQRFLSHKKSSGGVLAEHHGQRTSTHNGTFMHNTKIYKR</sequence>
<accession>A0A0B7ANA1</accession>
<protein>
    <submittedName>
        <fullName evidence="2">Uncharacterized protein</fullName>
    </submittedName>
</protein>